<dbReference type="EMBL" id="CARXXK010000002">
    <property type="protein sequence ID" value="CAI6356801.1"/>
    <property type="molecule type" value="Genomic_DNA"/>
</dbReference>
<gene>
    <name evidence="2" type="ORF">MEUPH1_LOCUS12497</name>
</gene>
<name>A0AAV0WMT4_9HEMI</name>
<protein>
    <recommendedName>
        <fullName evidence="1">PiggyBac transposable element-derived protein domain-containing protein</fullName>
    </recommendedName>
</protein>
<dbReference type="PANTHER" id="PTHR46599:SF2">
    <property type="entry name" value="PIGGYBAC TRANSPOSABLE ELEMENT-DERIVED PROTEIN 4-LIKE"/>
    <property type="match status" value="1"/>
</dbReference>
<feature type="domain" description="PiggyBac transposable element-derived protein" evidence="1">
    <location>
        <begin position="92"/>
        <end position="154"/>
    </location>
</feature>
<evidence type="ECO:0000259" key="1">
    <source>
        <dbReference type="Pfam" id="PF13843"/>
    </source>
</evidence>
<accession>A0AAV0WMT4</accession>
<dbReference type="InterPro" id="IPR029526">
    <property type="entry name" value="PGBD"/>
</dbReference>
<keyword evidence="3" id="KW-1185">Reference proteome</keyword>
<dbReference type="Proteomes" id="UP001160148">
    <property type="component" value="Unassembled WGS sequence"/>
</dbReference>
<evidence type="ECO:0000313" key="2">
    <source>
        <dbReference type="EMBL" id="CAI6356801.1"/>
    </source>
</evidence>
<sequence length="216" mass="25394">MPVNRFSWLLSHLHLNDNSVIPKKGDANYDKLYKVRPFLNLVLKNSQAVYNPNRIVAIDESMIKFKGRHSSKQYMPKKPIKRGYKVWALADNYPLMSYLKSNGIYACETVNMTRKHLPQQKDDKSLKQGKYDWNTDQFSISIIKWKDKRSRKLKNKSFVPDSLRLEKSAHQPKISTRRCAKCCTREKEVRTEWMCAVCNVPLCITKNRNCFADHHK</sequence>
<proteinExistence type="predicted"/>
<evidence type="ECO:0000313" key="3">
    <source>
        <dbReference type="Proteomes" id="UP001160148"/>
    </source>
</evidence>
<organism evidence="2 3">
    <name type="scientific">Macrosiphum euphorbiae</name>
    <name type="common">potato aphid</name>
    <dbReference type="NCBI Taxonomy" id="13131"/>
    <lineage>
        <taxon>Eukaryota</taxon>
        <taxon>Metazoa</taxon>
        <taxon>Ecdysozoa</taxon>
        <taxon>Arthropoda</taxon>
        <taxon>Hexapoda</taxon>
        <taxon>Insecta</taxon>
        <taxon>Pterygota</taxon>
        <taxon>Neoptera</taxon>
        <taxon>Paraneoptera</taxon>
        <taxon>Hemiptera</taxon>
        <taxon>Sternorrhyncha</taxon>
        <taxon>Aphidomorpha</taxon>
        <taxon>Aphidoidea</taxon>
        <taxon>Aphididae</taxon>
        <taxon>Macrosiphini</taxon>
        <taxon>Macrosiphum</taxon>
    </lineage>
</organism>
<feature type="domain" description="PiggyBac transposable element-derived protein" evidence="1">
    <location>
        <begin position="1"/>
        <end position="91"/>
    </location>
</feature>
<dbReference type="AlphaFoldDB" id="A0AAV0WMT4"/>
<reference evidence="2 3" key="1">
    <citation type="submission" date="2023-01" db="EMBL/GenBank/DDBJ databases">
        <authorList>
            <person name="Whitehead M."/>
        </authorList>
    </citation>
    <scope>NUCLEOTIDE SEQUENCE [LARGE SCALE GENOMIC DNA]</scope>
</reference>
<dbReference type="Pfam" id="PF13843">
    <property type="entry name" value="DDE_Tnp_1_7"/>
    <property type="match status" value="2"/>
</dbReference>
<dbReference type="PANTHER" id="PTHR46599">
    <property type="entry name" value="PIGGYBAC TRANSPOSABLE ELEMENT-DERIVED PROTEIN 4"/>
    <property type="match status" value="1"/>
</dbReference>
<comment type="caution">
    <text evidence="2">The sequence shown here is derived from an EMBL/GenBank/DDBJ whole genome shotgun (WGS) entry which is preliminary data.</text>
</comment>